<accession>A0AAW5AFI5</accession>
<dbReference type="PROSITE" id="PS51257">
    <property type="entry name" value="PROKAR_LIPOPROTEIN"/>
    <property type="match status" value="1"/>
</dbReference>
<evidence type="ECO:0000313" key="2">
    <source>
        <dbReference type="Proteomes" id="UP001201397"/>
    </source>
</evidence>
<evidence type="ECO:0000313" key="1">
    <source>
        <dbReference type="EMBL" id="MCF7529800.1"/>
    </source>
</evidence>
<dbReference type="Proteomes" id="UP001201397">
    <property type="component" value="Unassembled WGS sequence"/>
</dbReference>
<comment type="caution">
    <text evidence="1">The sequence shown here is derived from an EMBL/GenBank/DDBJ whole genome shotgun (WGS) entry which is preliminary data.</text>
</comment>
<evidence type="ECO:0008006" key="3">
    <source>
        <dbReference type="Google" id="ProtNLM"/>
    </source>
</evidence>
<gene>
    <name evidence="1" type="ORF">L4H06_06140</name>
</gene>
<organism evidence="1 2">
    <name type="scientific">Neisseria lisongii</name>
    <dbReference type="NCBI Taxonomy" id="2912188"/>
    <lineage>
        <taxon>Bacteria</taxon>
        <taxon>Pseudomonadati</taxon>
        <taxon>Pseudomonadota</taxon>
        <taxon>Betaproteobacteria</taxon>
        <taxon>Neisseriales</taxon>
        <taxon>Neisseriaceae</taxon>
        <taxon>Neisseria</taxon>
    </lineage>
</organism>
<dbReference type="AlphaFoldDB" id="A0AAW5AFI5"/>
<dbReference type="EMBL" id="JAKKDL010000005">
    <property type="protein sequence ID" value="MCF7529800.1"/>
    <property type="molecule type" value="Genomic_DNA"/>
</dbReference>
<sequence>MNNIFKTIGLSLILALAACKSVWVEERLQDEEISGIVFTQEDMYLLGKHSDYVFSIRQNKKKSDYPFDVADFQKFMQSPVREKITGNDLNITVLDGQNVYLSYEPTFRPPLNEEAKQILRQDKLYAVRGEWMRFSAKGKVVRLENKAQLPAAYLLKTPLPVQVAYKRTQNRFDGESLQSVGTLLALPVMLPATMVVWGVACIPAMKNNSGC</sequence>
<protein>
    <recommendedName>
        <fullName evidence="3">Lipoprotein</fullName>
    </recommendedName>
</protein>
<name>A0AAW5AFI5_9NEIS</name>
<dbReference type="RefSeq" id="WP_237092784.1">
    <property type="nucleotide sequence ID" value="NZ_JAKKDL010000005.1"/>
</dbReference>
<reference evidence="1" key="1">
    <citation type="submission" date="2022-01" db="EMBL/GenBank/DDBJ databases">
        <title>Neisseria sp. ZJ104.</title>
        <authorList>
            <person name="Yang C."/>
        </authorList>
    </citation>
    <scope>NUCLEOTIDE SEQUENCE</scope>
    <source>
        <strain evidence="1">ZJ104</strain>
    </source>
</reference>
<proteinExistence type="predicted"/>